<dbReference type="STRING" id="292415.Tbd_0368"/>
<dbReference type="PANTHER" id="PTHR22931:SF9">
    <property type="entry name" value="PYRUVATE, PHOSPHATE DIKINASE 1, CHLOROPLASTIC"/>
    <property type="match status" value="1"/>
</dbReference>
<dbReference type="RefSeq" id="WP_011310881.1">
    <property type="nucleotide sequence ID" value="NC_007404.1"/>
</dbReference>
<dbReference type="OrthoDB" id="9765468at2"/>
<evidence type="ECO:0000313" key="1">
    <source>
        <dbReference type="EMBL" id="AAZ96321.1"/>
    </source>
</evidence>
<dbReference type="Proteomes" id="UP000008291">
    <property type="component" value="Chromosome"/>
</dbReference>
<sequence>MPKGKSKSAARLPVFDLNGRDGVPDVRIVGFKAHNLIRMAAMGLPVPQGFVMGTDWCGAIRNGEGVKVHLPDALQSGIRDLERATGLGFGSARRPLLVSVRSGAPVSMPGMMETVLNVGLNDVSLAGLLRLTGDHRLVWDSYRRLIQAFAEIVAVIPAEPFEAALDATLRRAGADVARQLDFQALRDLAHIYLDLYHGHTGREFPQDPFEQLWMACRRLKALLGKVISNCIKFWKALET</sequence>
<dbReference type="EC" id="2.7.9.1" evidence="1"/>
<protein>
    <submittedName>
        <fullName evidence="1">Pyruvate,orthophosphate dikinase</fullName>
        <ecNumber evidence="1">2.7.9.1</ecNumber>
    </submittedName>
</protein>
<gene>
    <name evidence="1" type="ordered locus">Tbd_0368</name>
</gene>
<organism evidence="1 2">
    <name type="scientific">Thiobacillus denitrificans (strain ATCC 25259 / T1)</name>
    <dbReference type="NCBI Taxonomy" id="292415"/>
    <lineage>
        <taxon>Bacteria</taxon>
        <taxon>Pseudomonadati</taxon>
        <taxon>Pseudomonadota</taxon>
        <taxon>Betaproteobacteria</taxon>
        <taxon>Nitrosomonadales</taxon>
        <taxon>Thiobacillaceae</taxon>
        <taxon>Thiobacillus</taxon>
    </lineage>
</organism>
<proteinExistence type="predicted"/>
<keyword evidence="1" id="KW-0808">Transferase</keyword>
<dbReference type="KEGG" id="tbd:Tbd_0368"/>
<dbReference type="GO" id="GO:0050242">
    <property type="term" value="F:pyruvate, phosphate dikinase activity"/>
    <property type="evidence" value="ECO:0007669"/>
    <property type="project" value="UniProtKB-EC"/>
</dbReference>
<dbReference type="InterPro" id="IPR010121">
    <property type="entry name" value="Pyruvate_phosphate_dikinase"/>
</dbReference>
<dbReference type="Gene3D" id="1.20.80.30">
    <property type="match status" value="1"/>
</dbReference>
<dbReference type="EMBL" id="CP000116">
    <property type="protein sequence ID" value="AAZ96321.1"/>
    <property type="molecule type" value="Genomic_DNA"/>
</dbReference>
<dbReference type="SUPFAM" id="SSF56059">
    <property type="entry name" value="Glutathione synthetase ATP-binding domain-like"/>
    <property type="match status" value="1"/>
</dbReference>
<keyword evidence="1" id="KW-0418">Kinase</keyword>
<accession>Q3SLT4</accession>
<dbReference type="AlphaFoldDB" id="Q3SLT4"/>
<dbReference type="Gene3D" id="3.30.1490.20">
    <property type="entry name" value="ATP-grasp fold, A domain"/>
    <property type="match status" value="1"/>
</dbReference>
<dbReference type="InterPro" id="IPR013815">
    <property type="entry name" value="ATP_grasp_subdomain_1"/>
</dbReference>
<dbReference type="HOGENOM" id="CLU_1160674_0_0_4"/>
<keyword evidence="2" id="KW-1185">Reference proteome</keyword>
<name>Q3SLT4_THIDA</name>
<dbReference type="eggNOG" id="COG0574">
    <property type="taxonomic scope" value="Bacteria"/>
</dbReference>
<dbReference type="GO" id="GO:0016301">
    <property type="term" value="F:kinase activity"/>
    <property type="evidence" value="ECO:0007669"/>
    <property type="project" value="UniProtKB-KW"/>
</dbReference>
<evidence type="ECO:0000313" key="2">
    <source>
        <dbReference type="Proteomes" id="UP000008291"/>
    </source>
</evidence>
<dbReference type="PANTHER" id="PTHR22931">
    <property type="entry name" value="PHOSPHOENOLPYRUVATE DIKINASE-RELATED"/>
    <property type="match status" value="1"/>
</dbReference>
<dbReference type="GO" id="GO:0005524">
    <property type="term" value="F:ATP binding"/>
    <property type="evidence" value="ECO:0007669"/>
    <property type="project" value="InterPro"/>
</dbReference>
<keyword evidence="1" id="KW-0670">Pyruvate</keyword>
<reference evidence="1 2" key="1">
    <citation type="journal article" date="2006" name="J. Bacteriol.">
        <title>The genome sequence of the obligately chemolithoautotrophic, facultatively anaerobic bacterium Thiobacillus denitrificans.</title>
        <authorList>
            <person name="Beller H.R."/>
            <person name="Chain P.S."/>
            <person name="Letain T.E."/>
            <person name="Chakicherla A."/>
            <person name="Larimer F.W."/>
            <person name="Richardson P.M."/>
            <person name="Coleman M.A."/>
            <person name="Wood A.P."/>
            <person name="Kelly D.P."/>
        </authorList>
    </citation>
    <scope>NUCLEOTIDE SEQUENCE [LARGE SCALE GENOMIC DNA]</scope>
    <source>
        <strain evidence="1 2">ATCC 25259</strain>
    </source>
</reference>